<organism evidence="10 11">
    <name type="scientific">Pyrolobus fumarii (strain DSM 11204 / 1A)</name>
    <dbReference type="NCBI Taxonomy" id="694429"/>
    <lineage>
        <taxon>Archaea</taxon>
        <taxon>Thermoproteota</taxon>
        <taxon>Thermoprotei</taxon>
        <taxon>Desulfurococcales</taxon>
        <taxon>Pyrodictiaceae</taxon>
        <taxon>Pyrolobus</taxon>
    </lineage>
</organism>
<feature type="binding site" evidence="9">
    <location>
        <begin position="166"/>
        <end position="172"/>
    </location>
    <ligand>
        <name>sn-glycerol 1-phosphate</name>
        <dbReference type="ChEBI" id="CHEBI:57685"/>
    </ligand>
</feature>
<evidence type="ECO:0000256" key="3">
    <source>
        <dbReference type="ARBA" id="ARBA00022723"/>
    </source>
</evidence>
<keyword evidence="7 9" id="KW-1208">Phospholipid metabolism</keyword>
<keyword evidence="4 9" id="KW-0460">Magnesium</keyword>
<evidence type="ECO:0000256" key="2">
    <source>
        <dbReference type="ARBA" id="ARBA00022679"/>
    </source>
</evidence>
<keyword evidence="1 9" id="KW-0444">Lipid biosynthesis</keyword>
<comment type="catalytic activity">
    <reaction evidence="8 9">
        <text>sn-glycerol 1-phosphate + (2E,6E,10E)-geranylgeranyl diphosphate = sn-3-O-(geranylgeranyl)glycerol 1-phosphate + diphosphate</text>
        <dbReference type="Rhea" id="RHEA:23404"/>
        <dbReference type="ChEBI" id="CHEBI:33019"/>
        <dbReference type="ChEBI" id="CHEBI:57677"/>
        <dbReference type="ChEBI" id="CHEBI:57685"/>
        <dbReference type="ChEBI" id="CHEBI:58756"/>
        <dbReference type="EC" id="2.5.1.41"/>
    </reaction>
</comment>
<comment type="pathway">
    <text evidence="9">Membrane lipid metabolism; glycerophospholipid metabolism.</text>
</comment>
<dbReference type="GO" id="GO:0047294">
    <property type="term" value="F:phosphoglycerol geranylgeranyltransferase activity"/>
    <property type="evidence" value="ECO:0007669"/>
    <property type="project" value="UniProtKB-UniRule"/>
</dbReference>
<dbReference type="GO" id="GO:0046474">
    <property type="term" value="P:glycerophospholipid biosynthetic process"/>
    <property type="evidence" value="ECO:0007669"/>
    <property type="project" value="UniProtKB-UniRule"/>
</dbReference>
<dbReference type="InterPro" id="IPR039074">
    <property type="entry name" value="GGGP/HepGP_synthase_I"/>
</dbReference>
<dbReference type="STRING" id="694429.Pyrfu_0154"/>
<comment type="caution">
    <text evidence="9">Lacks conserved residue(s) required for the propagation of feature annotation.</text>
</comment>
<dbReference type="Proteomes" id="UP000001037">
    <property type="component" value="Chromosome"/>
</dbReference>
<evidence type="ECO:0000256" key="8">
    <source>
        <dbReference type="ARBA" id="ARBA00047288"/>
    </source>
</evidence>
<feature type="binding site" evidence="9">
    <location>
        <begin position="199"/>
        <end position="200"/>
    </location>
    <ligand>
        <name>sn-glycerol 1-phosphate</name>
        <dbReference type="ChEBI" id="CHEBI:57685"/>
    </ligand>
</feature>
<evidence type="ECO:0000313" key="11">
    <source>
        <dbReference type="Proteomes" id="UP000001037"/>
    </source>
</evidence>
<reference evidence="10 11" key="1">
    <citation type="journal article" date="2011" name="Stand. Genomic Sci.">
        <title>Complete genome sequence of the hyperthermophilic chemolithoautotroph Pyrolobus fumarii type strain (1A).</title>
        <authorList>
            <person name="Anderson I."/>
            <person name="Goker M."/>
            <person name="Nolan M."/>
            <person name="Lucas S."/>
            <person name="Hammon N."/>
            <person name="Deshpande S."/>
            <person name="Cheng J.F."/>
            <person name="Tapia R."/>
            <person name="Han C."/>
            <person name="Goodwin L."/>
            <person name="Pitluck S."/>
            <person name="Huntemann M."/>
            <person name="Liolios K."/>
            <person name="Ivanova N."/>
            <person name="Pagani I."/>
            <person name="Mavromatis K."/>
            <person name="Ovchinikova G."/>
            <person name="Pati A."/>
            <person name="Chen A."/>
            <person name="Palaniappan K."/>
            <person name="Land M."/>
            <person name="Hauser L."/>
            <person name="Brambilla E.M."/>
            <person name="Huber H."/>
            <person name="Yasawong M."/>
            <person name="Rohde M."/>
            <person name="Spring S."/>
            <person name="Abt B."/>
            <person name="Sikorski J."/>
            <person name="Wirth R."/>
            <person name="Detter J.C."/>
            <person name="Woyke T."/>
            <person name="Bristow J."/>
            <person name="Eisen J.A."/>
            <person name="Markowitz V."/>
            <person name="Hugenholtz P."/>
            <person name="Kyrpides N.C."/>
            <person name="Klenk H.P."/>
            <person name="Lapidus A."/>
        </authorList>
    </citation>
    <scope>NUCLEOTIDE SEQUENCE [LARGE SCALE GENOMIC DNA]</scope>
    <source>
        <strain evidence="11">DSM 11204 / 1A</strain>
    </source>
</reference>
<dbReference type="Gene3D" id="3.20.20.390">
    <property type="entry name" value="FMN-linked oxidoreductases"/>
    <property type="match status" value="1"/>
</dbReference>
<dbReference type="eggNOG" id="arCOG01085">
    <property type="taxonomic scope" value="Archaea"/>
</dbReference>
<evidence type="ECO:0000256" key="9">
    <source>
        <dbReference type="HAMAP-Rule" id="MF_00112"/>
    </source>
</evidence>
<proteinExistence type="inferred from homology"/>
<dbReference type="GO" id="GO:0120536">
    <property type="term" value="F:heptaprenylglyceryl phosphate synthase activity"/>
    <property type="evidence" value="ECO:0007669"/>
    <property type="project" value="UniProtKB-ARBA"/>
</dbReference>
<dbReference type="UniPathway" id="UPA00940"/>
<evidence type="ECO:0000256" key="5">
    <source>
        <dbReference type="ARBA" id="ARBA00023098"/>
    </source>
</evidence>
<dbReference type="NCBIfam" id="NF003198">
    <property type="entry name" value="PRK04169.1-2"/>
    <property type="match status" value="1"/>
</dbReference>
<dbReference type="KEGG" id="pfm:Pyrfu_0154"/>
<dbReference type="NCBIfam" id="TIGR01769">
    <property type="entry name" value="GGGP"/>
    <property type="match status" value="1"/>
</dbReference>
<protein>
    <recommendedName>
        <fullName evidence="9">Geranylgeranylglyceryl phosphate synthase</fullName>
        <shortName evidence="9">GGGP synthase</shortName>
        <shortName evidence="9">GGGPS</shortName>
        <ecNumber evidence="9">2.5.1.41</ecNumber>
    </recommendedName>
    <alternativeName>
        <fullName evidence="9">(S)-3-O-geranylgeranylglyceryl phosphate synthase</fullName>
    </alternativeName>
    <alternativeName>
        <fullName evidence="9">Phosphoglycerol geranylgeranyltransferase</fullName>
    </alternativeName>
</protein>
<evidence type="ECO:0000256" key="4">
    <source>
        <dbReference type="ARBA" id="ARBA00022842"/>
    </source>
</evidence>
<keyword evidence="11" id="KW-1185">Reference proteome</keyword>
<comment type="cofactor">
    <cofactor evidence="9">
        <name>Mg(2+)</name>
        <dbReference type="ChEBI" id="CHEBI:18420"/>
    </cofactor>
</comment>
<dbReference type="InterPro" id="IPR010946">
    <property type="entry name" value="GGGP_synth"/>
</dbReference>
<keyword evidence="2 9" id="KW-0808">Transferase</keyword>
<dbReference type="InParanoid" id="G0EEI5"/>
<dbReference type="HAMAP" id="MF_00112">
    <property type="entry name" value="GGGP_HepGP_synthase"/>
    <property type="match status" value="1"/>
</dbReference>
<dbReference type="SUPFAM" id="SSF51395">
    <property type="entry name" value="FMN-linked oxidoreductases"/>
    <property type="match status" value="1"/>
</dbReference>
<dbReference type="NCBIfam" id="TIGR01768">
    <property type="entry name" value="GGGP-family"/>
    <property type="match status" value="1"/>
</dbReference>
<dbReference type="Pfam" id="PF01884">
    <property type="entry name" value="PcrB"/>
    <property type="match status" value="1"/>
</dbReference>
<keyword evidence="6 9" id="KW-0594">Phospholipid biosynthesis</keyword>
<dbReference type="HOGENOM" id="CLU_068610_0_0_2"/>
<dbReference type="InterPro" id="IPR008205">
    <property type="entry name" value="GGGP_HepGP_synthase"/>
</dbReference>
<dbReference type="PANTHER" id="PTHR40029">
    <property type="match status" value="1"/>
</dbReference>
<dbReference type="EC" id="2.5.1.41" evidence="9"/>
<accession>G0EEI5</accession>
<evidence type="ECO:0000256" key="7">
    <source>
        <dbReference type="ARBA" id="ARBA00023264"/>
    </source>
</evidence>
<comment type="function">
    <text evidence="9">Prenyltransferase that catalyzes the transfer of the geranylgeranyl moiety of geranylgeranyl diphosphate (GGPP) to the C3 hydroxyl of sn-glycerol-1-phosphate (G1P). This reaction is the first ether-bond-formation step in the biosynthesis of archaeal membrane lipids.</text>
</comment>
<evidence type="ECO:0000256" key="1">
    <source>
        <dbReference type="ARBA" id="ARBA00022516"/>
    </source>
</evidence>
<dbReference type="AlphaFoldDB" id="G0EEI5"/>
<comment type="similarity">
    <text evidence="9">Belongs to the GGGP/HepGP synthase family. Group II subfamily.</text>
</comment>
<keyword evidence="9" id="KW-0963">Cytoplasm</keyword>
<evidence type="ECO:0000313" key="10">
    <source>
        <dbReference type="EMBL" id="AEM38026.1"/>
    </source>
</evidence>
<dbReference type="PANTHER" id="PTHR40029:SF2">
    <property type="entry name" value="HEPTAPRENYLGLYCERYL PHOSPHATE SYNTHASE"/>
    <property type="match status" value="1"/>
</dbReference>
<keyword evidence="3 9" id="KW-0479">Metal-binding</keyword>
<dbReference type="GO" id="GO:0000287">
    <property type="term" value="F:magnesium ion binding"/>
    <property type="evidence" value="ECO:0007669"/>
    <property type="project" value="UniProtKB-UniRule"/>
</dbReference>
<evidence type="ECO:0000256" key="6">
    <source>
        <dbReference type="ARBA" id="ARBA00023209"/>
    </source>
</evidence>
<sequence length="255" mass="27155">MKKLLLERKEKGCKSFFALLDPDKPIDINKLIPILTRATVVLIGGSLGVTPYDIDDLITRAREAGIDKPFVLFPGGLNNIAANADAILYMSLLNSLDPYWIIGAQVAAAPIVKRLGLEVLPTAYIIVGEGGAAGHVGRAQTIPLDKPELVAAYTLAAKYLGMQFVYLEAGSGAHTHIPPETVKLTRKVVGNDVYLIVGGGIRDVDTALAVLEAGADAIVIGTLLERQPEKATEIVETVNSYCSRDASTLHPDISS</sequence>
<feature type="binding site" evidence="9">
    <location>
        <position position="46"/>
    </location>
    <ligand>
        <name>Mg(2+)</name>
        <dbReference type="ChEBI" id="CHEBI:18420"/>
    </ligand>
</feature>
<feature type="binding site" evidence="9">
    <location>
        <position position="21"/>
    </location>
    <ligand>
        <name>Mg(2+)</name>
        <dbReference type="ChEBI" id="CHEBI:18420"/>
    </ligand>
</feature>
<dbReference type="EMBL" id="CP002838">
    <property type="protein sequence ID" value="AEM38026.1"/>
    <property type="molecule type" value="Genomic_DNA"/>
</dbReference>
<gene>
    <name evidence="10" type="ordered locus">Pyrfu_0154</name>
</gene>
<comment type="subcellular location">
    <subcellularLocation>
        <location evidence="9">Cytoplasm</location>
    </subcellularLocation>
</comment>
<name>G0EEI5_PYRF1</name>
<dbReference type="GO" id="GO:0005737">
    <property type="term" value="C:cytoplasm"/>
    <property type="evidence" value="ECO:0007669"/>
    <property type="project" value="UniProtKB-SubCell"/>
</dbReference>
<dbReference type="InterPro" id="IPR038597">
    <property type="entry name" value="GGGP/HepGP_synthase_sf"/>
</dbReference>
<feature type="binding site" evidence="9">
    <location>
        <begin position="221"/>
        <end position="222"/>
    </location>
    <ligand>
        <name>sn-glycerol 1-phosphate</name>
        <dbReference type="ChEBI" id="CHEBI:57685"/>
    </ligand>
</feature>
<keyword evidence="5 9" id="KW-0443">Lipid metabolism</keyword>
<dbReference type="CDD" id="cd02812">
    <property type="entry name" value="PcrB_like"/>
    <property type="match status" value="1"/>
</dbReference>